<dbReference type="Proteomes" id="UP000265520">
    <property type="component" value="Unassembled WGS sequence"/>
</dbReference>
<feature type="non-terminal residue" evidence="1">
    <location>
        <position position="1"/>
    </location>
</feature>
<dbReference type="AlphaFoldDB" id="A0A392WDQ8"/>
<evidence type="ECO:0000313" key="1">
    <source>
        <dbReference type="EMBL" id="MCI97819.1"/>
    </source>
</evidence>
<name>A0A392WDQ8_9FABA</name>
<reference evidence="1 2" key="1">
    <citation type="journal article" date="2018" name="Front. Plant Sci.">
        <title>Red Clover (Trifolium pratense) and Zigzag Clover (T. medium) - A Picture of Genomic Similarities and Differences.</title>
        <authorList>
            <person name="Dluhosova J."/>
            <person name="Istvanek J."/>
            <person name="Nedelnik J."/>
            <person name="Repkova J."/>
        </authorList>
    </citation>
    <scope>NUCLEOTIDE SEQUENCE [LARGE SCALE GENOMIC DNA]</scope>
    <source>
        <strain evidence="2">cv. 10/8</strain>
        <tissue evidence="1">Leaf</tissue>
    </source>
</reference>
<evidence type="ECO:0000313" key="2">
    <source>
        <dbReference type="Proteomes" id="UP000265520"/>
    </source>
</evidence>
<organism evidence="1 2">
    <name type="scientific">Trifolium medium</name>
    <dbReference type="NCBI Taxonomy" id="97028"/>
    <lineage>
        <taxon>Eukaryota</taxon>
        <taxon>Viridiplantae</taxon>
        <taxon>Streptophyta</taxon>
        <taxon>Embryophyta</taxon>
        <taxon>Tracheophyta</taxon>
        <taxon>Spermatophyta</taxon>
        <taxon>Magnoliopsida</taxon>
        <taxon>eudicotyledons</taxon>
        <taxon>Gunneridae</taxon>
        <taxon>Pentapetalae</taxon>
        <taxon>rosids</taxon>
        <taxon>fabids</taxon>
        <taxon>Fabales</taxon>
        <taxon>Fabaceae</taxon>
        <taxon>Papilionoideae</taxon>
        <taxon>50 kb inversion clade</taxon>
        <taxon>NPAAA clade</taxon>
        <taxon>Hologalegina</taxon>
        <taxon>IRL clade</taxon>
        <taxon>Trifolieae</taxon>
        <taxon>Trifolium</taxon>
    </lineage>
</organism>
<dbReference type="EMBL" id="LXQA011454786">
    <property type="protein sequence ID" value="MCI97819.1"/>
    <property type="molecule type" value="Genomic_DNA"/>
</dbReference>
<keyword evidence="2" id="KW-1185">Reference proteome</keyword>
<comment type="caution">
    <text evidence="1">The sequence shown here is derived from an EMBL/GenBank/DDBJ whole genome shotgun (WGS) entry which is preliminary data.</text>
</comment>
<proteinExistence type="predicted"/>
<protein>
    <submittedName>
        <fullName evidence="1">Uncharacterized protein</fullName>
    </submittedName>
</protein>
<sequence length="27" mass="2970">FTGEQQRAMATLSLSYDVPRSATQAQI</sequence>
<accession>A0A392WDQ8</accession>